<evidence type="ECO:0000256" key="13">
    <source>
        <dbReference type="ARBA" id="ARBA00023136"/>
    </source>
</evidence>
<evidence type="ECO:0000256" key="14">
    <source>
        <dbReference type="ARBA" id="ARBA00023139"/>
    </source>
</evidence>
<evidence type="ECO:0000256" key="10">
    <source>
        <dbReference type="ARBA" id="ARBA00022840"/>
    </source>
</evidence>
<keyword evidence="11" id="KW-0832">Ubl conjugation</keyword>
<dbReference type="GO" id="GO:0042981">
    <property type="term" value="P:regulation of apoptotic process"/>
    <property type="evidence" value="ECO:0007669"/>
    <property type="project" value="InterPro"/>
</dbReference>
<evidence type="ECO:0000256" key="16">
    <source>
        <dbReference type="ARBA" id="ARBA00038296"/>
    </source>
</evidence>
<dbReference type="InterPro" id="IPR007111">
    <property type="entry name" value="NACHT_NTPase"/>
</dbReference>
<feature type="domain" description="CARD" evidence="17">
    <location>
        <begin position="107"/>
        <end position="178"/>
    </location>
</feature>
<dbReference type="AlphaFoldDB" id="A0A6I8PD51"/>
<dbReference type="InterPro" id="IPR041075">
    <property type="entry name" value="NOD1/2_WH"/>
</dbReference>
<keyword evidence="15" id="KW-0449">Lipoprotein</keyword>
<evidence type="ECO:0000256" key="12">
    <source>
        <dbReference type="ARBA" id="ARBA00022859"/>
    </source>
</evidence>
<dbReference type="SUPFAM" id="SSF52540">
    <property type="entry name" value="P-loop containing nucleoside triphosphate hydrolases"/>
    <property type="match status" value="1"/>
</dbReference>
<reference evidence="19" key="3">
    <citation type="submission" date="2025-09" db="UniProtKB">
        <authorList>
            <consortium name="Ensembl"/>
        </authorList>
    </citation>
    <scope>IDENTIFICATION</scope>
    <source>
        <strain evidence="19">Glennie</strain>
    </source>
</reference>
<evidence type="ECO:0000313" key="20">
    <source>
        <dbReference type="Proteomes" id="UP000002279"/>
    </source>
</evidence>
<dbReference type="SMART" id="SM00368">
    <property type="entry name" value="LRR_RI"/>
    <property type="match status" value="5"/>
</dbReference>
<keyword evidence="6" id="KW-0399">Innate immunity</keyword>
<comment type="similarity">
    <text evidence="16">Belongs to the NOD1-NOD2 family.</text>
</comment>
<reference evidence="19" key="2">
    <citation type="submission" date="2025-08" db="UniProtKB">
        <authorList>
            <consortium name="Ensembl"/>
        </authorList>
    </citation>
    <scope>IDENTIFICATION</scope>
    <source>
        <strain evidence="19">Glennie</strain>
    </source>
</reference>
<evidence type="ECO:0000256" key="6">
    <source>
        <dbReference type="ARBA" id="ARBA00022588"/>
    </source>
</evidence>
<dbReference type="Gene3D" id="3.40.50.300">
    <property type="entry name" value="P-loop containing nucleotide triphosphate hydrolases"/>
    <property type="match status" value="1"/>
</dbReference>
<dbReference type="Ensembl" id="ENSOANT00000058822.1">
    <property type="protein sequence ID" value="ENSOANP00000052518.1"/>
    <property type="gene ID" value="ENSOANG00000013397.3"/>
</dbReference>
<evidence type="ECO:0000256" key="9">
    <source>
        <dbReference type="ARBA" id="ARBA00022741"/>
    </source>
</evidence>
<dbReference type="PANTHER" id="PTHR24106">
    <property type="entry name" value="NACHT, LRR AND CARD DOMAINS-CONTAINING"/>
    <property type="match status" value="1"/>
</dbReference>
<sequence length="961" mass="106643">MLPPETFRAQRSQLVAQLGRGSTETFESVLDFLLSWDVLTWEDYESVSVRGHPPSQLARRLLDIVGNKGGRSGELLVAAVREAEREVRRAGGSWERLPEASGPIWDLQRQRPAVVRKIYGHLDDLLRLLLDRGFVSKYECDEIRLPIFTTSQQARRLLDLAKAKENGMVEFLLHRVQQLPDLPAPLPDDGVFEKYQSKLRATLSAQSRFLSTYDGMENLCLEDVYTENALEIRKIDGASEPWRKGPAPLGLPDLFDPGGSLNEDADTVLLVGGAGSGKTTLLQRLVWLWATGRAFQDCLLVFPFSCRQLQRLGKPVSVRTLFFEHCCWPDGRQRDLFRFILDRPQRVLLTFDGLDEFRFRFAEGVRHCSPTEPTSVQNLLVNLIQGNLMKGSRKVLSSRPEAVTACLRKYVRKEVGLRGFSQEAVERFMRKHHGDPRVADRIVRLVGATPALRGLCHVPVFSWIVSRCHVELLRLRQGGGGGAPKTMTDMYFLIVRHLVLRSPLEGDRGPAGGVWRGRLPALLRLGELALGGLGAGCYVFSAGQLQAAGVSAEDLSLGFLVPSKGSAGGAGGSPEARFEFLHVTFQCFLAALYLLLHGDVAPAAVGHLFHRPRKSRVLELLYPRLCIPAARREEGRPGSLPWGAETVDVQLTASFLAGLLSGTNFAPLAESHGSEALLRKRASARKCLARGIERHFRSIPPAVPGELKSLHALPAFLWLIKSLYEMQDEGLARRAVRGFEVEHVKLTYCGVGPAECAALAFVLRFLRRPVSLQLDYNSVGDVGLEQLLPCLKVCRALYLRDNNISDHGISKLVDQALLCDSLQKLALFNNKLTDDSAHSLAKLLKYKENFLALRLGNNHITAVGAKVLAEGLEGNHSLQFLGLEENRLNDQDVCSLAEGLKKNSSLKVLKLSNNNITYQGVVSLLQTLKKNDTLKSIWLRGNTFTPEEIESLSFMDPRLLL</sequence>
<evidence type="ECO:0000256" key="7">
    <source>
        <dbReference type="ARBA" id="ARBA00022614"/>
    </source>
</evidence>
<dbReference type="InterPro" id="IPR001315">
    <property type="entry name" value="CARD"/>
</dbReference>
<name>A0A6I8PD51_ORNAN</name>
<dbReference type="InterPro" id="IPR001611">
    <property type="entry name" value="Leu-rich_rpt"/>
</dbReference>
<dbReference type="GeneTree" id="ENSGT00940000160934"/>
<keyword evidence="10" id="KW-0067">ATP-binding</keyword>
<dbReference type="Pfam" id="PF13516">
    <property type="entry name" value="LRR_6"/>
    <property type="match status" value="2"/>
</dbReference>
<dbReference type="FunFam" id="3.40.50.300:FF:000940">
    <property type="entry name" value="Nucleotide-binding oligomerization domain-containing protein 2"/>
    <property type="match status" value="1"/>
</dbReference>
<evidence type="ECO:0000259" key="17">
    <source>
        <dbReference type="PROSITE" id="PS50209"/>
    </source>
</evidence>
<keyword evidence="9" id="KW-0547">Nucleotide-binding</keyword>
<keyword evidence="12" id="KW-0391">Immunity</keyword>
<dbReference type="GO" id="GO:0005524">
    <property type="term" value="F:ATP binding"/>
    <property type="evidence" value="ECO:0007669"/>
    <property type="project" value="UniProtKB-KW"/>
</dbReference>
<keyword evidence="8" id="KW-0677">Repeat</keyword>
<evidence type="ECO:0000256" key="11">
    <source>
        <dbReference type="ARBA" id="ARBA00022843"/>
    </source>
</evidence>
<feature type="domain" description="CARD" evidence="17">
    <location>
        <begin position="1"/>
        <end position="82"/>
    </location>
</feature>
<protein>
    <submittedName>
        <fullName evidence="19">Nucleotide binding oligomerization domain containing 2</fullName>
    </submittedName>
</protein>
<keyword evidence="4" id="KW-1003">Cell membrane</keyword>
<dbReference type="InterPro" id="IPR011029">
    <property type="entry name" value="DEATH-like_dom_sf"/>
</dbReference>
<dbReference type="InterPro" id="IPR032675">
    <property type="entry name" value="LRR_dom_sf"/>
</dbReference>
<evidence type="ECO:0000256" key="5">
    <source>
        <dbReference type="ARBA" id="ARBA00022490"/>
    </source>
</evidence>
<evidence type="ECO:0000256" key="2">
    <source>
        <dbReference type="ARBA" id="ARBA00004193"/>
    </source>
</evidence>
<evidence type="ECO:0000256" key="15">
    <source>
        <dbReference type="ARBA" id="ARBA00023288"/>
    </source>
</evidence>
<dbReference type="Pfam" id="PF17776">
    <property type="entry name" value="NLRC4_HD2"/>
    <property type="match status" value="1"/>
</dbReference>
<feature type="domain" description="NACHT" evidence="18">
    <location>
        <begin position="266"/>
        <end position="402"/>
    </location>
</feature>
<comment type="subcellular location">
    <subcellularLocation>
        <location evidence="1">Basolateral cell membrane</location>
    </subcellularLocation>
    <subcellularLocation>
        <location evidence="2">Cell membrane</location>
        <topology evidence="2">Lipid-anchor</topology>
    </subcellularLocation>
    <subcellularLocation>
        <location evidence="3">Cytoplasm</location>
    </subcellularLocation>
</comment>
<dbReference type="Bgee" id="ENSOANG00000013397">
    <property type="expression patterns" value="Expressed in heart and 7 other cell types or tissues"/>
</dbReference>
<dbReference type="GO" id="GO:0016323">
    <property type="term" value="C:basolateral plasma membrane"/>
    <property type="evidence" value="ECO:0007669"/>
    <property type="project" value="UniProtKB-SubCell"/>
</dbReference>
<dbReference type="Pfam" id="PF17779">
    <property type="entry name" value="WHD_NOD2"/>
    <property type="match status" value="1"/>
</dbReference>
<keyword evidence="20" id="KW-1185">Reference proteome</keyword>
<dbReference type="SUPFAM" id="SSF52047">
    <property type="entry name" value="RNI-like"/>
    <property type="match status" value="1"/>
</dbReference>
<keyword evidence="5" id="KW-0963">Cytoplasm</keyword>
<accession>A0A6I8PD51</accession>
<keyword evidence="14" id="KW-0564">Palmitate</keyword>
<organism evidence="19 20">
    <name type="scientific">Ornithorhynchus anatinus</name>
    <name type="common">Duckbill platypus</name>
    <dbReference type="NCBI Taxonomy" id="9258"/>
    <lineage>
        <taxon>Eukaryota</taxon>
        <taxon>Metazoa</taxon>
        <taxon>Chordata</taxon>
        <taxon>Craniata</taxon>
        <taxon>Vertebrata</taxon>
        <taxon>Euteleostomi</taxon>
        <taxon>Mammalia</taxon>
        <taxon>Monotremata</taxon>
        <taxon>Ornithorhynchidae</taxon>
        <taxon>Ornithorhynchus</taxon>
    </lineage>
</organism>
<evidence type="ECO:0000256" key="1">
    <source>
        <dbReference type="ARBA" id="ARBA00004187"/>
    </source>
</evidence>
<keyword evidence="7" id="KW-0433">Leucine-rich repeat</keyword>
<dbReference type="SUPFAM" id="SSF47986">
    <property type="entry name" value="DEATH domain"/>
    <property type="match status" value="2"/>
</dbReference>
<proteinExistence type="inferred from homology"/>
<dbReference type="PROSITE" id="PS50837">
    <property type="entry name" value="NACHT"/>
    <property type="match status" value="1"/>
</dbReference>
<dbReference type="GO" id="GO:0045087">
    <property type="term" value="P:innate immune response"/>
    <property type="evidence" value="ECO:0007669"/>
    <property type="project" value="UniProtKB-KW"/>
</dbReference>
<evidence type="ECO:0000256" key="4">
    <source>
        <dbReference type="ARBA" id="ARBA00022475"/>
    </source>
</evidence>
<keyword evidence="13" id="KW-0472">Membrane</keyword>
<dbReference type="InterPro" id="IPR027417">
    <property type="entry name" value="P-loop_NTPase"/>
</dbReference>
<dbReference type="Gene3D" id="3.80.10.10">
    <property type="entry name" value="Ribonuclease Inhibitor"/>
    <property type="match status" value="2"/>
</dbReference>
<dbReference type="InterPro" id="IPR041267">
    <property type="entry name" value="NLRP_HD2"/>
</dbReference>
<dbReference type="Pfam" id="PF05729">
    <property type="entry name" value="NACHT"/>
    <property type="match status" value="1"/>
</dbReference>
<dbReference type="Pfam" id="PF00619">
    <property type="entry name" value="CARD"/>
    <property type="match status" value="1"/>
</dbReference>
<dbReference type="PROSITE" id="PS50209">
    <property type="entry name" value="CARD"/>
    <property type="match status" value="2"/>
</dbReference>
<dbReference type="InterPro" id="IPR051261">
    <property type="entry name" value="NLR"/>
</dbReference>
<gene>
    <name evidence="19" type="primary">NOD2</name>
</gene>
<evidence type="ECO:0000256" key="8">
    <source>
        <dbReference type="ARBA" id="ARBA00022737"/>
    </source>
</evidence>
<evidence type="ECO:0000259" key="18">
    <source>
        <dbReference type="PROSITE" id="PS50837"/>
    </source>
</evidence>
<dbReference type="Proteomes" id="UP000002279">
    <property type="component" value="Chromosome 11"/>
</dbReference>
<dbReference type="Gene3D" id="1.10.533.10">
    <property type="entry name" value="Death Domain, Fas"/>
    <property type="match status" value="2"/>
</dbReference>
<dbReference type="GO" id="GO:0005737">
    <property type="term" value="C:cytoplasm"/>
    <property type="evidence" value="ECO:0007669"/>
    <property type="project" value="UniProtKB-SubCell"/>
</dbReference>
<evidence type="ECO:0000313" key="19">
    <source>
        <dbReference type="Ensembl" id="ENSOANP00000052518.1"/>
    </source>
</evidence>
<evidence type="ECO:0000256" key="3">
    <source>
        <dbReference type="ARBA" id="ARBA00004496"/>
    </source>
</evidence>
<reference evidence="19 20" key="1">
    <citation type="journal article" date="2008" name="Nature">
        <title>Genome analysis of the platypus reveals unique signatures of evolution.</title>
        <authorList>
            <person name="Warren W.C."/>
            <person name="Hillier L.W."/>
            <person name="Marshall Graves J.A."/>
            <person name="Birney E."/>
            <person name="Ponting C.P."/>
            <person name="Grutzner F."/>
            <person name="Belov K."/>
            <person name="Miller W."/>
            <person name="Clarke L."/>
            <person name="Chinwalla A.T."/>
            <person name="Yang S.P."/>
            <person name="Heger A."/>
            <person name="Locke D.P."/>
            <person name="Miethke P."/>
            <person name="Waters P.D."/>
            <person name="Veyrunes F."/>
            <person name="Fulton L."/>
            <person name="Fulton B."/>
            <person name="Graves T."/>
            <person name="Wallis J."/>
            <person name="Puente X.S."/>
            <person name="Lopez-Otin C."/>
            <person name="Ordonez G.R."/>
            <person name="Eichler E.E."/>
            <person name="Chen L."/>
            <person name="Cheng Z."/>
            <person name="Deakin J.E."/>
            <person name="Alsop A."/>
            <person name="Thompson K."/>
            <person name="Kirby P."/>
            <person name="Papenfuss A.T."/>
            <person name="Wakefield M.J."/>
            <person name="Olender T."/>
            <person name="Lancet D."/>
            <person name="Huttley G.A."/>
            <person name="Smit A.F."/>
            <person name="Pask A."/>
            <person name="Temple-Smith P."/>
            <person name="Batzer M.A."/>
            <person name="Walker J.A."/>
            <person name="Konkel M.K."/>
            <person name="Harris R.S."/>
            <person name="Whittington C.M."/>
            <person name="Wong E.S."/>
            <person name="Gemmell N.J."/>
            <person name="Buschiazzo E."/>
            <person name="Vargas Jentzsch I.M."/>
            <person name="Merkel A."/>
            <person name="Schmitz J."/>
            <person name="Zemann A."/>
            <person name="Churakov G."/>
            <person name="Kriegs J.O."/>
            <person name="Brosius J."/>
            <person name="Murchison E.P."/>
            <person name="Sachidanandam R."/>
            <person name="Smith C."/>
            <person name="Hannon G.J."/>
            <person name="Tsend-Ayush E."/>
            <person name="McMillan D."/>
            <person name="Attenborough R."/>
            <person name="Rens W."/>
            <person name="Ferguson-Smith M."/>
            <person name="Lefevre C.M."/>
            <person name="Sharp J.A."/>
            <person name="Nicholas K.R."/>
            <person name="Ray D.A."/>
            <person name="Kube M."/>
            <person name="Reinhardt R."/>
            <person name="Pringle T.H."/>
            <person name="Taylor J."/>
            <person name="Jones R.C."/>
            <person name="Nixon B."/>
            <person name="Dacheux J.L."/>
            <person name="Niwa H."/>
            <person name="Sekita Y."/>
            <person name="Huang X."/>
            <person name="Stark A."/>
            <person name="Kheradpour P."/>
            <person name="Kellis M."/>
            <person name="Flicek P."/>
            <person name="Chen Y."/>
            <person name="Webber C."/>
            <person name="Hardison R."/>
            <person name="Nelson J."/>
            <person name="Hallsworth-Pepin K."/>
            <person name="Delehaunty K."/>
            <person name="Markovic C."/>
            <person name="Minx P."/>
            <person name="Feng Y."/>
            <person name="Kremitzki C."/>
            <person name="Mitreva M."/>
            <person name="Glasscock J."/>
            <person name="Wylie T."/>
            <person name="Wohldmann P."/>
            <person name="Thiru P."/>
            <person name="Nhan M.N."/>
            <person name="Pohl C.S."/>
            <person name="Smith S.M."/>
            <person name="Hou S."/>
            <person name="Nefedov M."/>
            <person name="de Jong P.J."/>
            <person name="Renfree M.B."/>
            <person name="Mardis E.R."/>
            <person name="Wilson R.K."/>
        </authorList>
    </citation>
    <scope>NUCLEOTIDE SEQUENCE [LARGE SCALE GENOMIC DNA]</scope>
    <source>
        <strain evidence="19 20">Glennie</strain>
    </source>
</reference>